<feature type="transmembrane region" description="Helical" evidence="1">
    <location>
        <begin position="6"/>
        <end position="26"/>
    </location>
</feature>
<feature type="transmembrane region" description="Helical" evidence="1">
    <location>
        <begin position="88"/>
        <end position="109"/>
    </location>
</feature>
<keyword evidence="3" id="KW-1185">Reference proteome</keyword>
<keyword evidence="1" id="KW-0472">Membrane</keyword>
<gene>
    <name evidence="2" type="ORF">C4K46_03805</name>
</gene>
<comment type="caution">
    <text evidence="2">The sequence shown here is derived from an EMBL/GenBank/DDBJ whole genome shotgun (WGS) entry which is preliminary data.</text>
</comment>
<name>A0ABS5B2M7_9STRE</name>
<reference evidence="2 3" key="1">
    <citation type="submission" date="2018-02" db="EMBL/GenBank/DDBJ databases">
        <title>Draft genome sequence of Streptococcus oricebi CCUG 70868T type strain.</title>
        <authorList>
            <person name="Mendez V."/>
            <person name="Salva-Serra F."/>
            <person name="Jaen-Luchoro D."/>
            <person name="Gonzales-Siles L."/>
            <person name="Karlsson R."/>
            <person name="Engstrom-Jakobsson H."/>
            <person name="Busquets A."/>
            <person name="Gomila M."/>
            <person name="Pineiro-Iglesias B."/>
            <person name="Bennasar-Figueras A."/>
            <person name="Seeger M."/>
            <person name="Moore E."/>
        </authorList>
    </citation>
    <scope>NUCLEOTIDE SEQUENCE [LARGE SCALE GENOMIC DNA]</scope>
    <source>
        <strain evidence="2 3">CCUG 70868</strain>
    </source>
</reference>
<evidence type="ECO:0000313" key="2">
    <source>
        <dbReference type="EMBL" id="MBP2623062.1"/>
    </source>
</evidence>
<dbReference type="RefSeq" id="WP_209627551.1">
    <property type="nucleotide sequence ID" value="NZ_PRDG01000002.1"/>
</dbReference>
<proteinExistence type="predicted"/>
<keyword evidence="1" id="KW-1133">Transmembrane helix</keyword>
<keyword evidence="1" id="KW-0812">Transmembrane</keyword>
<organism evidence="2 3">
    <name type="scientific">Streptococcus oricebi</name>
    <dbReference type="NCBI Taxonomy" id="1547447"/>
    <lineage>
        <taxon>Bacteria</taxon>
        <taxon>Bacillati</taxon>
        <taxon>Bacillota</taxon>
        <taxon>Bacilli</taxon>
        <taxon>Lactobacillales</taxon>
        <taxon>Streptococcaceae</taxon>
        <taxon>Streptococcus</taxon>
    </lineage>
</organism>
<accession>A0ABS5B2M7</accession>
<sequence>MEHDPLTSYSFFLVGLFLTLVIDKIPSRRFYSSKASQEEQDRDQEKFLDIYFALILALATASFHHFFIPAAWGIMLALQILLYRETGYLRHGLLLLLPFILTVGLAFLTDSGHIKLGAFLVTSFLGGLYLYLLNRTEE</sequence>
<dbReference type="EMBL" id="PRDG01000002">
    <property type="protein sequence ID" value="MBP2623062.1"/>
    <property type="molecule type" value="Genomic_DNA"/>
</dbReference>
<evidence type="ECO:0000256" key="1">
    <source>
        <dbReference type="SAM" id="Phobius"/>
    </source>
</evidence>
<feature type="transmembrane region" description="Helical" evidence="1">
    <location>
        <begin position="116"/>
        <end position="133"/>
    </location>
</feature>
<dbReference type="Proteomes" id="UP001519296">
    <property type="component" value="Unassembled WGS sequence"/>
</dbReference>
<feature type="transmembrane region" description="Helical" evidence="1">
    <location>
        <begin position="47"/>
        <end position="68"/>
    </location>
</feature>
<evidence type="ECO:0000313" key="3">
    <source>
        <dbReference type="Proteomes" id="UP001519296"/>
    </source>
</evidence>
<protein>
    <submittedName>
        <fullName evidence="2">Uncharacterized protein</fullName>
    </submittedName>
</protein>